<accession>A0A226EFJ3</accession>
<dbReference type="GO" id="GO:0007602">
    <property type="term" value="P:phototransduction"/>
    <property type="evidence" value="ECO:0007669"/>
    <property type="project" value="TreeGrafter"/>
</dbReference>
<evidence type="ECO:0000256" key="11">
    <source>
        <dbReference type="ARBA" id="ARBA00023303"/>
    </source>
</evidence>
<dbReference type="OrthoDB" id="5867527at2759"/>
<comment type="similarity">
    <text evidence="12">Belongs to the pannexin family.</text>
</comment>
<keyword evidence="10 12" id="KW-0472">Membrane</keyword>
<keyword evidence="14" id="KW-1185">Reference proteome</keyword>
<evidence type="ECO:0000256" key="4">
    <source>
        <dbReference type="ARBA" id="ARBA00022475"/>
    </source>
</evidence>
<evidence type="ECO:0000256" key="12">
    <source>
        <dbReference type="RuleBase" id="RU010713"/>
    </source>
</evidence>
<feature type="transmembrane region" description="Helical" evidence="12">
    <location>
        <begin position="34"/>
        <end position="50"/>
    </location>
</feature>
<dbReference type="PROSITE" id="PS51013">
    <property type="entry name" value="PANNEXIN"/>
    <property type="match status" value="1"/>
</dbReference>
<dbReference type="GO" id="GO:0005886">
    <property type="term" value="C:plasma membrane"/>
    <property type="evidence" value="ECO:0007669"/>
    <property type="project" value="UniProtKB-SubCell"/>
</dbReference>
<comment type="function">
    <text evidence="12">Structural component of the gap junctions.</text>
</comment>
<keyword evidence="11 12" id="KW-0407">Ion channel</keyword>
<feature type="transmembrane region" description="Helical" evidence="12">
    <location>
        <begin position="284"/>
        <end position="308"/>
    </location>
</feature>
<protein>
    <recommendedName>
        <fullName evidence="12">Innexin</fullName>
    </recommendedName>
</protein>
<reference evidence="13 14" key="1">
    <citation type="submission" date="2015-12" db="EMBL/GenBank/DDBJ databases">
        <title>The genome of Folsomia candida.</title>
        <authorList>
            <person name="Faddeeva A."/>
            <person name="Derks M.F."/>
            <person name="Anvar Y."/>
            <person name="Smit S."/>
            <person name="Van Straalen N."/>
            <person name="Roelofs D."/>
        </authorList>
    </citation>
    <scope>NUCLEOTIDE SEQUENCE [LARGE SCALE GENOMIC DNA]</scope>
    <source>
        <strain evidence="13 14">VU population</strain>
        <tissue evidence="13">Whole body</tissue>
    </source>
</reference>
<dbReference type="GO" id="GO:0034220">
    <property type="term" value="P:monoatomic ion transmembrane transport"/>
    <property type="evidence" value="ECO:0007669"/>
    <property type="project" value="UniProtKB-KW"/>
</dbReference>
<evidence type="ECO:0000256" key="6">
    <source>
        <dbReference type="ARBA" id="ARBA00022868"/>
    </source>
</evidence>
<dbReference type="STRING" id="158441.A0A226EFJ3"/>
<feature type="transmembrane region" description="Helical" evidence="12">
    <location>
        <begin position="194"/>
        <end position="214"/>
    </location>
</feature>
<dbReference type="InterPro" id="IPR000990">
    <property type="entry name" value="Innexin"/>
</dbReference>
<keyword evidence="7" id="KW-0965">Cell junction</keyword>
<comment type="caution">
    <text evidence="13">The sequence shown here is derived from an EMBL/GenBank/DDBJ whole genome shotgun (WGS) entry which is preliminary data.</text>
</comment>
<evidence type="ECO:0000256" key="2">
    <source>
        <dbReference type="ARBA" id="ARBA00004651"/>
    </source>
</evidence>
<evidence type="ECO:0000313" key="13">
    <source>
        <dbReference type="EMBL" id="OXA55877.1"/>
    </source>
</evidence>
<keyword evidence="5 12" id="KW-0812">Transmembrane</keyword>
<dbReference type="Pfam" id="PF00876">
    <property type="entry name" value="Innexin"/>
    <property type="match status" value="1"/>
</dbReference>
<gene>
    <name evidence="12" type="primary">inx</name>
    <name evidence="13" type="ORF">Fcan01_09303</name>
</gene>
<organism evidence="13 14">
    <name type="scientific">Folsomia candida</name>
    <name type="common">Springtail</name>
    <dbReference type="NCBI Taxonomy" id="158441"/>
    <lineage>
        <taxon>Eukaryota</taxon>
        <taxon>Metazoa</taxon>
        <taxon>Ecdysozoa</taxon>
        <taxon>Arthropoda</taxon>
        <taxon>Hexapoda</taxon>
        <taxon>Collembola</taxon>
        <taxon>Entomobryomorpha</taxon>
        <taxon>Isotomoidea</taxon>
        <taxon>Isotomidae</taxon>
        <taxon>Proisotominae</taxon>
        <taxon>Folsomia</taxon>
    </lineage>
</organism>
<evidence type="ECO:0000256" key="8">
    <source>
        <dbReference type="ARBA" id="ARBA00022989"/>
    </source>
</evidence>
<feature type="transmembrane region" description="Helical" evidence="12">
    <location>
        <begin position="119"/>
        <end position="141"/>
    </location>
</feature>
<evidence type="ECO:0000256" key="1">
    <source>
        <dbReference type="ARBA" id="ARBA00004610"/>
    </source>
</evidence>
<keyword evidence="8 12" id="KW-1133">Transmembrane helix</keyword>
<dbReference type="PANTHER" id="PTHR11893:SF38">
    <property type="entry name" value="INNEXIN INX7"/>
    <property type="match status" value="1"/>
</dbReference>
<keyword evidence="4" id="KW-1003">Cell membrane</keyword>
<evidence type="ECO:0000313" key="14">
    <source>
        <dbReference type="Proteomes" id="UP000198287"/>
    </source>
</evidence>
<evidence type="ECO:0000256" key="10">
    <source>
        <dbReference type="ARBA" id="ARBA00023136"/>
    </source>
</evidence>
<dbReference type="GO" id="GO:0005921">
    <property type="term" value="C:gap junction"/>
    <property type="evidence" value="ECO:0007669"/>
    <property type="project" value="UniProtKB-SubCell"/>
</dbReference>
<sequence length="376" mass="43046">MGRMKFKIKIAQPSLFSHLTTVNPIKTDDFIFRIHYKFTFLIILFVYTIYCKTLWKYDILSCSNSAAGKSNEIASTFCFATSVYSVTLDNNEDKKTGRYPGVIGFEDLDRKENVRYHKYYQFTPFILLVQIIILITPRYLWRCYEDGKIAMFCEGISGKDGGPVLDKGGEPYKRRRKWLGEYFVGSLGHNNPYAFFYAGCEMLNMVSVVFQLYFLDVATGNVFSTHGLGPIVKNLLQSGGKDDPLSFGFPLVAKCTYSYYGPSGNIIPHSAVCTLPLNLVTKIYIGWFWVYLIFLAGLNTLNLIYRVAAIGSYQVRLRALREYALLSKSDLRYIMKKCVYGDWFILTLLAENLDPEVFVDIMNEVVYNLQLDKVNA</sequence>
<evidence type="ECO:0000256" key="7">
    <source>
        <dbReference type="ARBA" id="ARBA00022949"/>
    </source>
</evidence>
<evidence type="ECO:0000256" key="5">
    <source>
        <dbReference type="ARBA" id="ARBA00022692"/>
    </source>
</evidence>
<dbReference type="Proteomes" id="UP000198287">
    <property type="component" value="Unassembled WGS sequence"/>
</dbReference>
<keyword evidence="9 12" id="KW-0406">Ion transport</keyword>
<dbReference type="AlphaFoldDB" id="A0A226EFJ3"/>
<dbReference type="PANTHER" id="PTHR11893">
    <property type="entry name" value="INNEXIN"/>
    <property type="match status" value="1"/>
</dbReference>
<keyword evidence="3 12" id="KW-0813">Transport</keyword>
<dbReference type="EMBL" id="LNIX01000004">
    <property type="protein sequence ID" value="OXA55877.1"/>
    <property type="molecule type" value="Genomic_DNA"/>
</dbReference>
<keyword evidence="6" id="KW-0303">Gap junction</keyword>
<proteinExistence type="inferred from homology"/>
<dbReference type="PRINTS" id="PR01262">
    <property type="entry name" value="INNEXIN"/>
</dbReference>
<evidence type="ECO:0000256" key="3">
    <source>
        <dbReference type="ARBA" id="ARBA00022448"/>
    </source>
</evidence>
<dbReference type="GO" id="GO:0005243">
    <property type="term" value="F:gap junction channel activity"/>
    <property type="evidence" value="ECO:0007669"/>
    <property type="project" value="TreeGrafter"/>
</dbReference>
<comment type="subcellular location">
    <subcellularLocation>
        <location evidence="1">Cell junction</location>
        <location evidence="1">Gap junction</location>
    </subcellularLocation>
    <subcellularLocation>
        <location evidence="2 12">Cell membrane</location>
        <topology evidence="2 12">Multi-pass membrane protein</topology>
    </subcellularLocation>
</comment>
<name>A0A226EFJ3_FOLCA</name>
<evidence type="ECO:0000256" key="9">
    <source>
        <dbReference type="ARBA" id="ARBA00023065"/>
    </source>
</evidence>